<comment type="similarity">
    <text evidence="2">Belongs to the short-chain dehydrogenases/reductases (SDR) family.</text>
</comment>
<comment type="caution">
    <text evidence="3">The sequence shown here is derived from an EMBL/GenBank/DDBJ whole genome shotgun (WGS) entry which is preliminary data.</text>
</comment>
<dbReference type="PRINTS" id="PR00080">
    <property type="entry name" value="SDRFAMILY"/>
</dbReference>
<dbReference type="EMBL" id="JBHUDO010000002">
    <property type="protein sequence ID" value="MFD1645168.1"/>
    <property type="molecule type" value="Genomic_DNA"/>
</dbReference>
<dbReference type="PANTHER" id="PTHR43157:SF31">
    <property type="entry name" value="PHOSPHATIDYLINOSITOL-GLYCAN BIOSYNTHESIS CLASS F PROTEIN"/>
    <property type="match status" value="1"/>
</dbReference>
<protein>
    <submittedName>
        <fullName evidence="3">SDR family NAD(P)-dependent oxidoreductase</fullName>
    </submittedName>
</protein>
<name>A0ABD6DI61_9EURY</name>
<dbReference type="Proteomes" id="UP001597034">
    <property type="component" value="Unassembled WGS sequence"/>
</dbReference>
<dbReference type="Gene3D" id="3.40.50.720">
    <property type="entry name" value="NAD(P)-binding Rossmann-like Domain"/>
    <property type="match status" value="1"/>
</dbReference>
<keyword evidence="1" id="KW-0560">Oxidoreductase</keyword>
<dbReference type="InterPro" id="IPR002347">
    <property type="entry name" value="SDR_fam"/>
</dbReference>
<dbReference type="SUPFAM" id="SSF51735">
    <property type="entry name" value="NAD(P)-binding Rossmann-fold domains"/>
    <property type="match status" value="1"/>
</dbReference>
<dbReference type="InterPro" id="IPR036291">
    <property type="entry name" value="NAD(P)-bd_dom_sf"/>
</dbReference>
<evidence type="ECO:0000313" key="3">
    <source>
        <dbReference type="EMBL" id="MFD1645168.1"/>
    </source>
</evidence>
<sequence>MTRPEAIAGVEHVDLTGRTVLVTGATSGVGRETALALARLGARVLVHGRDRMAGRAVATELDDLGADSVFFRADFANTESPVDLADAVAEHTDELDVLVNNAGAYVDDPTLADGVELTFRVNHLAPFALTRTLSDAGTFAGDARVVTVSSAVHPRADASDLTREAVTSVDDYDGLQAYARSKLANVLFTRELARRESDLLANCCHPGLVPGSGLWRDASFPIRAGVRLLAALPDPLLERVADSSRSAAATSVFLAAGEYDESGAYFSDCEPTTPSPAARDDELARRLWKLTEDLLE</sequence>
<gene>
    <name evidence="3" type="ORF">ACFSBL_05685</name>
</gene>
<organism evidence="3 4">
    <name type="scientific">Haloarchaeobius litoreus</name>
    <dbReference type="NCBI Taxonomy" id="755306"/>
    <lineage>
        <taxon>Archaea</taxon>
        <taxon>Methanobacteriati</taxon>
        <taxon>Methanobacteriota</taxon>
        <taxon>Stenosarchaea group</taxon>
        <taxon>Halobacteria</taxon>
        <taxon>Halobacteriales</taxon>
        <taxon>Halorubellaceae</taxon>
        <taxon>Haloarchaeobius</taxon>
    </lineage>
</organism>
<keyword evidence="4" id="KW-1185">Reference proteome</keyword>
<proteinExistence type="inferred from homology"/>
<dbReference type="PANTHER" id="PTHR43157">
    <property type="entry name" value="PHOSPHATIDYLINOSITOL-GLYCAN BIOSYNTHESIS CLASS F PROTEIN-RELATED"/>
    <property type="match status" value="1"/>
</dbReference>
<accession>A0ABD6DI61</accession>
<dbReference type="Pfam" id="PF00106">
    <property type="entry name" value="adh_short"/>
    <property type="match status" value="1"/>
</dbReference>
<dbReference type="RefSeq" id="WP_256399320.1">
    <property type="nucleotide sequence ID" value="NZ_JANHJR010000001.1"/>
</dbReference>
<evidence type="ECO:0000313" key="4">
    <source>
        <dbReference type="Proteomes" id="UP001597034"/>
    </source>
</evidence>
<evidence type="ECO:0000256" key="2">
    <source>
        <dbReference type="RuleBase" id="RU000363"/>
    </source>
</evidence>
<dbReference type="PRINTS" id="PR00081">
    <property type="entry name" value="GDHRDH"/>
</dbReference>
<evidence type="ECO:0000256" key="1">
    <source>
        <dbReference type="ARBA" id="ARBA00023002"/>
    </source>
</evidence>
<dbReference type="GO" id="GO:0016491">
    <property type="term" value="F:oxidoreductase activity"/>
    <property type="evidence" value="ECO:0007669"/>
    <property type="project" value="UniProtKB-KW"/>
</dbReference>
<dbReference type="AlphaFoldDB" id="A0ABD6DI61"/>
<reference evidence="3 4" key="1">
    <citation type="journal article" date="2019" name="Int. J. Syst. Evol. Microbiol.">
        <title>The Global Catalogue of Microorganisms (GCM) 10K type strain sequencing project: providing services to taxonomists for standard genome sequencing and annotation.</title>
        <authorList>
            <consortium name="The Broad Institute Genomics Platform"/>
            <consortium name="The Broad Institute Genome Sequencing Center for Infectious Disease"/>
            <person name="Wu L."/>
            <person name="Ma J."/>
        </authorList>
    </citation>
    <scope>NUCLEOTIDE SEQUENCE [LARGE SCALE GENOMIC DNA]</scope>
    <source>
        <strain evidence="3 4">CGMCC 1.10390</strain>
    </source>
</reference>